<proteinExistence type="predicted"/>
<dbReference type="SUPFAM" id="SSF56601">
    <property type="entry name" value="beta-lactamase/transpeptidase-like"/>
    <property type="match status" value="1"/>
</dbReference>
<dbReference type="Pfam" id="PF00144">
    <property type="entry name" value="Beta-lactamase"/>
    <property type="match status" value="1"/>
</dbReference>
<dbReference type="EMBL" id="RBCJ01000002">
    <property type="protein sequence ID" value="RKN81842.1"/>
    <property type="molecule type" value="Genomic_DNA"/>
</dbReference>
<dbReference type="PANTHER" id="PTHR43283">
    <property type="entry name" value="BETA-LACTAMASE-RELATED"/>
    <property type="match status" value="1"/>
</dbReference>
<dbReference type="GO" id="GO:0016787">
    <property type="term" value="F:hydrolase activity"/>
    <property type="evidence" value="ECO:0007669"/>
    <property type="project" value="UniProtKB-KW"/>
</dbReference>
<evidence type="ECO:0000259" key="1">
    <source>
        <dbReference type="Pfam" id="PF00144"/>
    </source>
</evidence>
<dbReference type="InterPro" id="IPR001466">
    <property type="entry name" value="Beta-lactam-related"/>
</dbReference>
<gene>
    <name evidence="2" type="ORF">D7Z94_08880</name>
</gene>
<feature type="domain" description="Beta-lactamase-related" evidence="1">
    <location>
        <begin position="27"/>
        <end position="335"/>
    </location>
</feature>
<name>A0A3B0C764_9FLAO</name>
<keyword evidence="3" id="KW-1185">Reference proteome</keyword>
<protein>
    <submittedName>
        <fullName evidence="2">Class A beta-lactamase-related serine hydrolase</fullName>
    </submittedName>
</protein>
<accession>A0A3B0C764</accession>
<keyword evidence="2" id="KW-0378">Hydrolase</keyword>
<reference evidence="2 3" key="1">
    <citation type="submission" date="2018-10" db="EMBL/GenBank/DDBJ databases">
        <title>Ulvibacterium marinum gen. nov., sp. nov., a novel marine bacterium of the family Flavobacteriaceae, isolated from a culture of the green alga Ulva prolifera.</title>
        <authorList>
            <person name="Zhang Z."/>
        </authorList>
    </citation>
    <scope>NUCLEOTIDE SEQUENCE [LARGE SCALE GENOMIC DNA]</scope>
    <source>
        <strain evidence="2 3">CCMM003</strain>
    </source>
</reference>
<dbReference type="Gene3D" id="3.40.710.10">
    <property type="entry name" value="DD-peptidase/beta-lactamase superfamily"/>
    <property type="match status" value="1"/>
</dbReference>
<dbReference type="Proteomes" id="UP000276603">
    <property type="component" value="Unassembled WGS sequence"/>
</dbReference>
<organism evidence="2 3">
    <name type="scientific">Ulvibacterium marinum</name>
    <dbReference type="NCBI Taxonomy" id="2419782"/>
    <lineage>
        <taxon>Bacteria</taxon>
        <taxon>Pseudomonadati</taxon>
        <taxon>Bacteroidota</taxon>
        <taxon>Flavobacteriia</taxon>
        <taxon>Flavobacteriales</taxon>
        <taxon>Flavobacteriaceae</taxon>
        <taxon>Ulvibacterium</taxon>
    </lineage>
</organism>
<evidence type="ECO:0000313" key="2">
    <source>
        <dbReference type="EMBL" id="RKN81842.1"/>
    </source>
</evidence>
<comment type="caution">
    <text evidence="2">The sequence shown here is derived from an EMBL/GenBank/DDBJ whole genome shotgun (WGS) entry which is preliminary data.</text>
</comment>
<evidence type="ECO:0000313" key="3">
    <source>
        <dbReference type="Proteomes" id="UP000276603"/>
    </source>
</evidence>
<dbReference type="PANTHER" id="PTHR43283:SF18">
    <property type="match status" value="1"/>
</dbReference>
<dbReference type="InterPro" id="IPR012338">
    <property type="entry name" value="Beta-lactam/transpept-like"/>
</dbReference>
<sequence>MIYSCCSQSAIEQVKTISGKSIKVIKLDSAIQSIVDSVQVPGLSIAIMNDSKIVYHNTFGVANINTQEPVTNESIFEAASLSKPLFAYFVMKQVEKGILDLDKPLFNYLPHPDISYDESYQLITARMVLCHTTGFPNWRKDDNKDGKLYLKFNPGTGFNYSGEGYQYLAAVVAKINGTDPNGLDGIFQNEVAKPLKTEPLYYNRNDKIKKHKVYGHNEKGPTDNAQYDGNTFGAAYSLHTEAVSYGKFLVALLKEEGLTKNSFDEMLKEQVHFKDYNHLKQEVGQTGWGLGLAQKPTEYGMMHMHTGNNHDFQAYMMILPEKEFGIVFFMNAGKAIPFIQRLNAIIGPVF</sequence>
<dbReference type="InterPro" id="IPR050789">
    <property type="entry name" value="Diverse_Enzym_Activities"/>
</dbReference>
<dbReference type="AlphaFoldDB" id="A0A3B0C764"/>
<dbReference type="OrthoDB" id="1357763at2"/>